<dbReference type="CDD" id="cd07067">
    <property type="entry name" value="HP_PGM_like"/>
    <property type="match status" value="1"/>
</dbReference>
<accession>D7BJ58</accession>
<geneLocation type="plasmid" evidence="5 6">
    <name>pMESIL01</name>
</geneLocation>
<dbReference type="SMART" id="SM00855">
    <property type="entry name" value="PGAM"/>
    <property type="match status" value="1"/>
</dbReference>
<evidence type="ECO:0000313" key="6">
    <source>
        <dbReference type="Proteomes" id="UP000001916"/>
    </source>
</evidence>
<dbReference type="EMBL" id="CP002043">
    <property type="protein sequence ID" value="ADH65214.1"/>
    <property type="molecule type" value="Genomic_DNA"/>
</dbReference>
<keyword evidence="1" id="KW-0324">Glycolysis</keyword>
<sequence length="188" mass="20865">MADTGGVEIWLVRHGETLWNAQGRITGWSDVPLTERGEAQARALFPLLAAERFDSVVASDLSRAVQTARLAYGEPQRHLWELRELDFGGLEGLPWADLAEPHRVALLAFEGFQAPGGESTARLRSRVYGFFEGLAPGRHLAFTHGGVLRLVLRDFDRDRFLPPCAVVGLDWTARRVLFVWGEEGLDGS</sequence>
<dbReference type="InterPro" id="IPR029033">
    <property type="entry name" value="His_PPase_superfam"/>
</dbReference>
<dbReference type="OrthoDB" id="9781415at2"/>
<dbReference type="PROSITE" id="PS00175">
    <property type="entry name" value="PG_MUTASE"/>
    <property type="match status" value="1"/>
</dbReference>
<dbReference type="KEGG" id="msv:Mesil_3403"/>
<dbReference type="GO" id="GO:0016791">
    <property type="term" value="F:phosphatase activity"/>
    <property type="evidence" value="ECO:0007669"/>
    <property type="project" value="TreeGrafter"/>
</dbReference>
<reference evidence="5 6" key="1">
    <citation type="journal article" date="2010" name="Stand. Genomic Sci.">
        <title>Complete genome sequence of Meiothermus silvanus type strain (VI-R2).</title>
        <authorList>
            <person name="Sikorski J."/>
            <person name="Tindall B.J."/>
            <person name="Lowry S."/>
            <person name="Lucas S."/>
            <person name="Nolan M."/>
            <person name="Copeland A."/>
            <person name="Glavina Del Rio T."/>
            <person name="Tice H."/>
            <person name="Cheng J.F."/>
            <person name="Han C."/>
            <person name="Pitluck S."/>
            <person name="Liolios K."/>
            <person name="Ivanova N."/>
            <person name="Mavromatis K."/>
            <person name="Mikhailova N."/>
            <person name="Pati A."/>
            <person name="Goodwin L."/>
            <person name="Chen A."/>
            <person name="Palaniappan K."/>
            <person name="Land M."/>
            <person name="Hauser L."/>
            <person name="Chang Y.J."/>
            <person name="Jeffries C.D."/>
            <person name="Rohde M."/>
            <person name="Goker M."/>
            <person name="Woyke T."/>
            <person name="Bristow J."/>
            <person name="Eisen J.A."/>
            <person name="Markowitz V."/>
            <person name="Hugenholtz P."/>
            <person name="Kyrpides N.C."/>
            <person name="Klenk H.P."/>
            <person name="Lapidus A."/>
        </authorList>
    </citation>
    <scope>NUCLEOTIDE SEQUENCE [LARGE SCALE GENOMIC DNA]</scope>
    <source>
        <strain evidence="6">ATCC 700542 / DSM 9946 / VI-R2</strain>
        <plasmid evidence="6">Plasmid pMESIL01</plasmid>
    </source>
</reference>
<dbReference type="HOGENOM" id="CLU_033323_13_1_0"/>
<protein>
    <submittedName>
        <fullName evidence="5">Aminotransferase class I and II</fullName>
    </submittedName>
</protein>
<name>D7BJ58_ALLS1</name>
<dbReference type="PANTHER" id="PTHR48100:SF1">
    <property type="entry name" value="HISTIDINE PHOSPHATASE FAMILY PROTEIN-RELATED"/>
    <property type="match status" value="1"/>
</dbReference>
<dbReference type="SUPFAM" id="SSF53254">
    <property type="entry name" value="Phosphoglycerate mutase-like"/>
    <property type="match status" value="1"/>
</dbReference>
<dbReference type="InterPro" id="IPR050275">
    <property type="entry name" value="PGM_Phosphatase"/>
</dbReference>
<dbReference type="eggNOG" id="COG0406">
    <property type="taxonomic scope" value="Bacteria"/>
</dbReference>
<dbReference type="PANTHER" id="PTHR48100">
    <property type="entry name" value="BROAD-SPECIFICITY PHOSPHATASE YOR283W-RELATED"/>
    <property type="match status" value="1"/>
</dbReference>
<feature type="binding site" evidence="4">
    <location>
        <begin position="13"/>
        <end position="20"/>
    </location>
    <ligand>
        <name>substrate</name>
    </ligand>
</feature>
<keyword evidence="5" id="KW-0614">Plasmid</keyword>
<evidence type="ECO:0000313" key="5">
    <source>
        <dbReference type="EMBL" id="ADH65214.1"/>
    </source>
</evidence>
<keyword evidence="2" id="KW-0413">Isomerase</keyword>
<dbReference type="InterPro" id="IPR013078">
    <property type="entry name" value="His_Pase_superF_clade-1"/>
</dbReference>
<dbReference type="AlphaFoldDB" id="D7BJ58"/>
<dbReference type="InterPro" id="IPR001345">
    <property type="entry name" value="PG/BPGM_mutase_AS"/>
</dbReference>
<evidence type="ECO:0000256" key="2">
    <source>
        <dbReference type="ARBA" id="ARBA00023235"/>
    </source>
</evidence>
<gene>
    <name evidence="5" type="ORF">Mesil_3403</name>
</gene>
<dbReference type="Gene3D" id="3.40.50.1240">
    <property type="entry name" value="Phosphoglycerate mutase-like"/>
    <property type="match status" value="1"/>
</dbReference>
<feature type="active site" description="Tele-phosphohistidine intermediate" evidence="3">
    <location>
        <position position="14"/>
    </location>
</feature>
<keyword evidence="5" id="KW-0808">Transferase</keyword>
<dbReference type="Pfam" id="PF00300">
    <property type="entry name" value="His_Phos_1"/>
    <property type="match status" value="1"/>
</dbReference>
<keyword evidence="6" id="KW-1185">Reference proteome</keyword>
<dbReference type="GO" id="GO:0005737">
    <property type="term" value="C:cytoplasm"/>
    <property type="evidence" value="ECO:0007669"/>
    <property type="project" value="TreeGrafter"/>
</dbReference>
<keyword evidence="5" id="KW-0032">Aminotransferase</keyword>
<feature type="binding site" evidence="4">
    <location>
        <begin position="26"/>
        <end position="27"/>
    </location>
    <ligand>
        <name>substrate</name>
    </ligand>
</feature>
<dbReference type="Proteomes" id="UP000001916">
    <property type="component" value="Plasmid pMESIL01"/>
</dbReference>
<evidence type="ECO:0000256" key="4">
    <source>
        <dbReference type="PIRSR" id="PIRSR613078-2"/>
    </source>
</evidence>
<proteinExistence type="predicted"/>
<evidence type="ECO:0000256" key="1">
    <source>
        <dbReference type="ARBA" id="ARBA00023152"/>
    </source>
</evidence>
<feature type="active site" description="Proton donor/acceptor" evidence="3">
    <location>
        <position position="84"/>
    </location>
</feature>
<dbReference type="RefSeq" id="WP_013159726.1">
    <property type="nucleotide sequence ID" value="NC_014213.1"/>
</dbReference>
<organism evidence="5 6">
    <name type="scientific">Allomeiothermus silvanus (strain ATCC 700542 / DSM 9946 / NBRC 106475 / NCIMB 13440 / VI-R2)</name>
    <name type="common">Thermus silvanus</name>
    <dbReference type="NCBI Taxonomy" id="526227"/>
    <lineage>
        <taxon>Bacteria</taxon>
        <taxon>Thermotogati</taxon>
        <taxon>Deinococcota</taxon>
        <taxon>Deinococci</taxon>
        <taxon>Thermales</taxon>
        <taxon>Thermaceae</taxon>
        <taxon>Allomeiothermus</taxon>
    </lineage>
</organism>
<dbReference type="GO" id="GO:0008483">
    <property type="term" value="F:transaminase activity"/>
    <property type="evidence" value="ECO:0007669"/>
    <property type="project" value="UniProtKB-KW"/>
</dbReference>
<evidence type="ECO:0000256" key="3">
    <source>
        <dbReference type="PIRSR" id="PIRSR613078-1"/>
    </source>
</evidence>
<feature type="binding site" evidence="4">
    <location>
        <position position="63"/>
    </location>
    <ligand>
        <name>substrate</name>
    </ligand>
</feature>